<keyword evidence="3" id="KW-1185">Reference proteome</keyword>
<evidence type="ECO:0000256" key="1">
    <source>
        <dbReference type="SAM" id="MobiDB-lite"/>
    </source>
</evidence>
<accession>A0A9Q1LMQ2</accession>
<dbReference type="InterPro" id="IPR039321">
    <property type="entry name" value="IDM2/3-like"/>
</dbReference>
<gene>
    <name evidence="2" type="ORF">K7X08_014757</name>
</gene>
<dbReference type="PANTHER" id="PTHR34661:SF1">
    <property type="entry name" value="INCREASED DNA METHYLATION 3"/>
    <property type="match status" value="1"/>
</dbReference>
<dbReference type="EMBL" id="JAJAGQ010000017">
    <property type="protein sequence ID" value="KAJ8538217.1"/>
    <property type="molecule type" value="Genomic_DNA"/>
</dbReference>
<organism evidence="2 3">
    <name type="scientific">Anisodus acutangulus</name>
    <dbReference type="NCBI Taxonomy" id="402998"/>
    <lineage>
        <taxon>Eukaryota</taxon>
        <taxon>Viridiplantae</taxon>
        <taxon>Streptophyta</taxon>
        <taxon>Embryophyta</taxon>
        <taxon>Tracheophyta</taxon>
        <taxon>Spermatophyta</taxon>
        <taxon>Magnoliopsida</taxon>
        <taxon>eudicotyledons</taxon>
        <taxon>Gunneridae</taxon>
        <taxon>Pentapetalae</taxon>
        <taxon>asterids</taxon>
        <taxon>lamiids</taxon>
        <taxon>Solanales</taxon>
        <taxon>Solanaceae</taxon>
        <taxon>Solanoideae</taxon>
        <taxon>Hyoscyameae</taxon>
        <taxon>Anisodus</taxon>
    </lineage>
</organism>
<name>A0A9Q1LMQ2_9SOLA</name>
<evidence type="ECO:0000313" key="3">
    <source>
        <dbReference type="Proteomes" id="UP001152561"/>
    </source>
</evidence>
<evidence type="ECO:0000313" key="2">
    <source>
        <dbReference type="EMBL" id="KAJ8538217.1"/>
    </source>
</evidence>
<comment type="caution">
    <text evidence="2">The sequence shown here is derived from an EMBL/GenBank/DDBJ whole genome shotgun (WGS) entry which is preliminary data.</text>
</comment>
<dbReference type="InterPro" id="IPR008978">
    <property type="entry name" value="HSP20-like_chaperone"/>
</dbReference>
<dbReference type="Proteomes" id="UP001152561">
    <property type="component" value="Unassembled WGS sequence"/>
</dbReference>
<dbReference type="OrthoDB" id="1211981at2759"/>
<dbReference type="Gene3D" id="2.60.40.790">
    <property type="match status" value="1"/>
</dbReference>
<reference evidence="3" key="1">
    <citation type="journal article" date="2023" name="Proc. Natl. Acad. Sci. U.S.A.">
        <title>Genomic and structural basis for evolution of tropane alkaloid biosynthesis.</title>
        <authorList>
            <person name="Wanga Y.-J."/>
            <person name="Taina T."/>
            <person name="Yua J.-Y."/>
            <person name="Lia J."/>
            <person name="Xua B."/>
            <person name="Chenc J."/>
            <person name="D'Auriad J.C."/>
            <person name="Huanga J.-P."/>
            <person name="Huanga S.-X."/>
        </authorList>
    </citation>
    <scope>NUCLEOTIDE SEQUENCE [LARGE SCALE GENOMIC DNA]</scope>
    <source>
        <strain evidence="3">cv. KIB-2019</strain>
    </source>
</reference>
<proteinExistence type="predicted"/>
<protein>
    <submittedName>
        <fullName evidence="2">Uncharacterized protein</fullName>
    </submittedName>
</protein>
<dbReference type="CDD" id="cd06464">
    <property type="entry name" value="ACD_sHsps-like"/>
    <property type="match status" value="1"/>
</dbReference>
<sequence>MECLHPEKKVKRIIWKRSKEKSNGEDSAEDGTSLMKMEGHVKKRPHSNSMTSDLDGPCMMSLVPLPSLEECNSGDPVILTGTACKGTTGPPVGVVDIGVSSSAYYFRIALPGVKKDPGEFNCEIEKFGKVLIRGVTSTGGRTVSRYSRVFNMKIQQQCPSGAFTVSFSLPGPVDPTLFSPNFRARDKFLGVSLPGGNGFAYKIVLPDVARNLRDLSVDVQYNGQVEVEGIVSSGEITGTSAPVMLNRRTRRIFPPGHFTINFYLPGSAEP</sequence>
<dbReference type="AlphaFoldDB" id="A0A9Q1LMQ2"/>
<dbReference type="GO" id="GO:0005634">
    <property type="term" value="C:nucleus"/>
    <property type="evidence" value="ECO:0007669"/>
    <property type="project" value="TreeGrafter"/>
</dbReference>
<feature type="region of interest" description="Disordered" evidence="1">
    <location>
        <begin position="15"/>
        <end position="34"/>
    </location>
</feature>
<dbReference type="PANTHER" id="PTHR34661">
    <property type="entry name" value="INCREASED DNA METHYLATION 3"/>
    <property type="match status" value="1"/>
</dbReference>